<gene>
    <name evidence="2" type="ORF">HPBE_LOCUS20978</name>
</gene>
<dbReference type="EMBL" id="UZAH01032590">
    <property type="protein sequence ID" value="VDP22739.1"/>
    <property type="molecule type" value="Genomic_DNA"/>
</dbReference>
<accession>A0A3P8FGY3</accession>
<name>A0A183GF28_HELPZ</name>
<protein>
    <submittedName>
        <fullName evidence="4">Secreted protein</fullName>
    </submittedName>
</protein>
<dbReference type="WBParaSite" id="HPBE_0002097901-mRNA-1">
    <property type="protein sequence ID" value="HPBE_0002097901-mRNA-1"/>
    <property type="gene ID" value="HPBE_0002097901"/>
</dbReference>
<proteinExistence type="predicted"/>
<reference evidence="2 3" key="1">
    <citation type="submission" date="2018-11" db="EMBL/GenBank/DDBJ databases">
        <authorList>
            <consortium name="Pathogen Informatics"/>
        </authorList>
    </citation>
    <scope>NUCLEOTIDE SEQUENCE [LARGE SCALE GENOMIC DNA]</scope>
</reference>
<accession>A0A183GF28</accession>
<evidence type="ECO:0000256" key="1">
    <source>
        <dbReference type="SAM" id="MobiDB-lite"/>
    </source>
</evidence>
<evidence type="ECO:0000313" key="2">
    <source>
        <dbReference type="EMBL" id="VDP22739.1"/>
    </source>
</evidence>
<dbReference type="AlphaFoldDB" id="A0A183GF28"/>
<organism evidence="3 4">
    <name type="scientific">Heligmosomoides polygyrus</name>
    <name type="common">Parasitic roundworm</name>
    <dbReference type="NCBI Taxonomy" id="6339"/>
    <lineage>
        <taxon>Eukaryota</taxon>
        <taxon>Metazoa</taxon>
        <taxon>Ecdysozoa</taxon>
        <taxon>Nematoda</taxon>
        <taxon>Chromadorea</taxon>
        <taxon>Rhabditida</taxon>
        <taxon>Rhabditina</taxon>
        <taxon>Rhabditomorpha</taxon>
        <taxon>Strongyloidea</taxon>
        <taxon>Heligmosomidae</taxon>
        <taxon>Heligmosomoides</taxon>
    </lineage>
</organism>
<sequence length="68" mass="6820">MSVVGSILLKASAMGAREGSDESDGGTSVPVGTGGEDEVVGAVEDELELEEDCAPLRVVGIVESNGRS</sequence>
<dbReference type="Proteomes" id="UP000050761">
    <property type="component" value="Unassembled WGS sequence"/>
</dbReference>
<evidence type="ECO:0000313" key="4">
    <source>
        <dbReference type="WBParaSite" id="HPBE_0002097901-mRNA-1"/>
    </source>
</evidence>
<keyword evidence="3" id="KW-1185">Reference proteome</keyword>
<feature type="region of interest" description="Disordered" evidence="1">
    <location>
        <begin position="13"/>
        <end position="36"/>
    </location>
</feature>
<evidence type="ECO:0000313" key="3">
    <source>
        <dbReference type="Proteomes" id="UP000050761"/>
    </source>
</evidence>
<reference evidence="4" key="2">
    <citation type="submission" date="2019-09" db="UniProtKB">
        <authorList>
            <consortium name="WormBaseParasite"/>
        </authorList>
    </citation>
    <scope>IDENTIFICATION</scope>
</reference>